<dbReference type="GO" id="GO:0015031">
    <property type="term" value="P:protein transport"/>
    <property type="evidence" value="ECO:0007669"/>
    <property type="project" value="UniProtKB-KW"/>
</dbReference>
<dbReference type="Pfam" id="PF16213">
    <property type="entry name" value="DCB"/>
    <property type="match status" value="1"/>
</dbReference>
<keyword evidence="9" id="KW-1185">Reference proteome</keyword>
<reference evidence="8 9" key="1">
    <citation type="submission" date="2016-07" db="EMBL/GenBank/DDBJ databases">
        <title>Pervasive Adenine N6-methylation of Active Genes in Fungi.</title>
        <authorList>
            <consortium name="DOE Joint Genome Institute"/>
            <person name="Mondo S.J."/>
            <person name="Dannebaum R.O."/>
            <person name="Kuo R.C."/>
            <person name="Labutti K."/>
            <person name="Haridas S."/>
            <person name="Kuo A."/>
            <person name="Salamov A."/>
            <person name="Ahrendt S.R."/>
            <person name="Lipzen A."/>
            <person name="Sullivan W."/>
            <person name="Andreopoulos W.B."/>
            <person name="Clum A."/>
            <person name="Lindquist E."/>
            <person name="Daum C."/>
            <person name="Ramamoorthy G.K."/>
            <person name="Gryganskyi A."/>
            <person name="Culley D."/>
            <person name="Magnuson J.K."/>
            <person name="James T.Y."/>
            <person name="O'Malley M.A."/>
            <person name="Stajich J.E."/>
            <person name="Spatafora J.W."/>
            <person name="Visel A."/>
            <person name="Grigoriev I.V."/>
        </authorList>
    </citation>
    <scope>NUCLEOTIDE SEQUENCE [LARGE SCALE GENOMIC DNA]</scope>
    <source>
        <strain evidence="8 9">CBS 129021</strain>
    </source>
</reference>
<dbReference type="GO" id="GO:0005794">
    <property type="term" value="C:Golgi apparatus"/>
    <property type="evidence" value="ECO:0007669"/>
    <property type="project" value="UniProtKB-ARBA"/>
</dbReference>
<evidence type="ECO:0000259" key="5">
    <source>
        <dbReference type="Pfam" id="PF12783"/>
    </source>
</evidence>
<proteinExistence type="inferred from homology"/>
<name>A0A1Y2DRE5_9PEZI</name>
<evidence type="ECO:0000313" key="9">
    <source>
        <dbReference type="Proteomes" id="UP000193689"/>
    </source>
</evidence>
<dbReference type="Pfam" id="PF12783">
    <property type="entry name" value="Sec7-like_HUS"/>
    <property type="match status" value="1"/>
</dbReference>
<organism evidence="8 9">
    <name type="scientific">Pseudomassariella vexata</name>
    <dbReference type="NCBI Taxonomy" id="1141098"/>
    <lineage>
        <taxon>Eukaryota</taxon>
        <taxon>Fungi</taxon>
        <taxon>Dikarya</taxon>
        <taxon>Ascomycota</taxon>
        <taxon>Pezizomycotina</taxon>
        <taxon>Sordariomycetes</taxon>
        <taxon>Xylariomycetidae</taxon>
        <taxon>Amphisphaeriales</taxon>
        <taxon>Pseudomassariaceae</taxon>
        <taxon>Pseudomassariella</taxon>
    </lineage>
</organism>
<dbReference type="InParanoid" id="A0A1Y2DRE5"/>
<dbReference type="InterPro" id="IPR016024">
    <property type="entry name" value="ARM-type_fold"/>
</dbReference>
<comment type="similarity">
    <text evidence="1">Belongs to the MON2 family.</text>
</comment>
<dbReference type="PANTHER" id="PTHR10663">
    <property type="entry name" value="GUANYL-NUCLEOTIDE EXCHANGE FACTOR"/>
    <property type="match status" value="1"/>
</dbReference>
<dbReference type="RefSeq" id="XP_040713836.1">
    <property type="nucleotide sequence ID" value="XM_040856380.1"/>
</dbReference>
<dbReference type="PANTHER" id="PTHR10663:SF333">
    <property type="entry name" value="PROTEIN MON2 HOMOLOG"/>
    <property type="match status" value="1"/>
</dbReference>
<feature type="compositionally biased region" description="Low complexity" evidence="4">
    <location>
        <begin position="795"/>
        <end position="808"/>
    </location>
</feature>
<dbReference type="GeneID" id="63772592"/>
<dbReference type="EMBL" id="MCFJ01000010">
    <property type="protein sequence ID" value="ORY61759.1"/>
    <property type="molecule type" value="Genomic_DNA"/>
</dbReference>
<protein>
    <submittedName>
        <fullName evidence="8">Endosomal peripheral membrane protein</fullName>
    </submittedName>
</protein>
<dbReference type="OrthoDB" id="294853at2759"/>
<feature type="region of interest" description="Disordered" evidence="4">
    <location>
        <begin position="474"/>
        <end position="510"/>
    </location>
</feature>
<accession>A0A1Y2DRE5</accession>
<dbReference type="FunCoup" id="A0A1Y2DRE5">
    <property type="interactions" value="734"/>
</dbReference>
<dbReference type="STRING" id="1141098.A0A1Y2DRE5"/>
<sequence length="1760" mass="191688">MTTQLLTSELTNLIQESKRKHNDLRQAAEKSLEELKSIRGANEAQIAAELAQRVNFVNPFVVACGTKNAKFTGIAIVCLQRLVMASALPRSKLSPVLEALREATTSGLDVQLKILQALPTLLQNYSADIKGDLLVTALNICFVLQTSKNGIVNNTSAATLQQLVVSVFDKVVAEDRLSSKTGYVGDAPTQDGHVQLHSAALDAHRVFNDICLMTENQRPEYLRFTGLPQTFGLELIESVLTNHASIFSSHPEQAHVLRTRVMPFLTSALSGKTNFATTVRLVRILYTLLRRHLTILPNEGGEALEILTKLLDQDTAIWRRALCMEVFRGIFADPGLLRKIFLLYDNKDEDRDILKGLMGTFVRVSTEKPAVIGLGHQSTIPIANPYANLGTSTDQAMLEASGVTGIISGSVGEGYNTGISSQWSTIRVPCIDQLDKTDPPPIPESYIYALTLSCITSLSEGLAKFILPLTVPTDRGSRKRGTKLSDTGRESPAPIPEDGTEPSKATLERTASSDLLTRSGSFKRNPVPVNPLVLKDHPLYQEVRICAQIVDECWPAILATCSTFLFAALDSEYYHGLVRAFQKFAHVAGLLQLNTPRDAFLTTLGKAAVPPNVFTACLNAGSSKGAPATPTVEAPSSLLGNARGLLSVDNLVTPVGAAGERQRQASADASVVSQTLNTRNLLCLRALLNLGIALGPTLSSSWSIILETLQQADFVLFSTGKVAGKTPMANKGSDQKADSEANSLLANFSTEIRAVETAASRLFESTVDFPNESFVEVVSAVCSLLGRHTEPACEPASQPQSPASQSLTPPTPQGLRTSSGQHRKMLSVSTVSTTGLNQEDQFALAKLGDVAIINIERLLTYPPEVSGWTPLVSELIWTLSGASMSAQVRTRAADILVRLVLDAANTASSFSDELRGKVQLRLLEAFRNALLPLQMSNRQSSVASYSTDVDIHKVILEGLKSMLDNCGETLISGWDIAFEIINSIFLEKRFADDGSKTAESQSTRLMTRSGRLIRSSFNSLQLICSDFLSSLPNSCFLILVDTLYKFCSQDDDLNIALTTVTFFWVLSDFLSGKNKHKSLPITDGLVGGTDDSDLVEKAADPQNASSDAALWMLLLLRLTTVTTDDRLELRNSATHTLLRIFDAYGDRLSPEGWSVCIKSVIFRLMTSIEDKLQSVSGREVNEKERNEWHDTAVVVLNGISGLLANYLDVLTVHPTFNSYWQQLLGHFATLLDFQVLEINTATFKSLGQILSQSQNGAKQNFNKTTIDLAWDLWSRGIPIAKNADGAKVADNQNCLLAYVAALRDVYRLIQADLTVDRISRMLTLMTQAMQQATPGAFFVDIDYTTPLQSKILDVLKMLRTDLPGAPSALISEASQFISLAFENDTMSSQRSTQKRTYVAMSKASMLILEALVVAHASDPGIYSDGAFLAALSALSKPIVLKYQFPTLTKTTQPWKVATTSALSILEATLHHLRNLDISRSTVQDIWQTIVSIANGITNADCNVPPERINLVLDQNFDIASFTKLRELIIPSLGADLVPEKTRKLFAESLFRMSIIHAPAPAESDLIYGNNAEGLTSLYKPRPGRTVDPTPTLREKMAYVCLEELFALVSTHDEAAAPSITIQPPTPGFPSLGTPSSTNAPSEPPHQLHVRLARTVAPYLILRAALTLRSYIADQPLRGRMPQPLSQRKELSRILNSLVTLQSESEAIPDMANVESETRKHLLRLYPLIVDAVKVAGRSGDEDVGNSLGKALEVVGGELGV</sequence>
<gene>
    <name evidence="8" type="ORF">BCR38DRAFT_347878</name>
</gene>
<evidence type="ECO:0000256" key="1">
    <source>
        <dbReference type="ARBA" id="ARBA00008144"/>
    </source>
</evidence>
<dbReference type="InterPro" id="IPR032629">
    <property type="entry name" value="DCB_dom"/>
</dbReference>
<dbReference type="InterPro" id="IPR032817">
    <property type="entry name" value="Mon2_C"/>
</dbReference>
<dbReference type="Proteomes" id="UP000193689">
    <property type="component" value="Unassembled WGS sequence"/>
</dbReference>
<keyword evidence="3" id="KW-0653">Protein transport</keyword>
<evidence type="ECO:0000259" key="6">
    <source>
        <dbReference type="Pfam" id="PF16206"/>
    </source>
</evidence>
<feature type="region of interest" description="Disordered" evidence="4">
    <location>
        <begin position="1620"/>
        <end position="1644"/>
    </location>
</feature>
<evidence type="ECO:0000256" key="4">
    <source>
        <dbReference type="SAM" id="MobiDB-lite"/>
    </source>
</evidence>
<dbReference type="InterPro" id="IPR032691">
    <property type="entry name" value="Mon2/Sec7/BIG1-like_HUS"/>
</dbReference>
<evidence type="ECO:0000256" key="2">
    <source>
        <dbReference type="ARBA" id="ARBA00022448"/>
    </source>
</evidence>
<dbReference type="Pfam" id="PF16206">
    <property type="entry name" value="Mon2_C"/>
    <property type="match status" value="1"/>
</dbReference>
<keyword evidence="2" id="KW-0813">Transport</keyword>
<feature type="region of interest" description="Disordered" evidence="4">
    <location>
        <begin position="791"/>
        <end position="822"/>
    </location>
</feature>
<feature type="domain" description="Mon2/Sec7/BIG1-like dimerisation and cyclophilin-binding" evidence="7">
    <location>
        <begin position="4"/>
        <end position="175"/>
    </location>
</feature>
<evidence type="ECO:0000313" key="8">
    <source>
        <dbReference type="EMBL" id="ORY61759.1"/>
    </source>
</evidence>
<feature type="domain" description="Mon2 C-terminal" evidence="6">
    <location>
        <begin position="1026"/>
        <end position="1255"/>
    </location>
</feature>
<feature type="domain" description="Mon2/Sec7/BIG1-like HUS" evidence="5">
    <location>
        <begin position="200"/>
        <end position="353"/>
    </location>
</feature>
<comment type="caution">
    <text evidence="8">The sequence shown here is derived from an EMBL/GenBank/DDBJ whole genome shotgun (WGS) entry which is preliminary data.</text>
</comment>
<evidence type="ECO:0000256" key="3">
    <source>
        <dbReference type="ARBA" id="ARBA00022927"/>
    </source>
</evidence>
<dbReference type="SUPFAM" id="SSF48371">
    <property type="entry name" value="ARM repeat"/>
    <property type="match status" value="1"/>
</dbReference>
<evidence type="ECO:0000259" key="7">
    <source>
        <dbReference type="Pfam" id="PF16213"/>
    </source>
</evidence>